<dbReference type="SMART" id="SM00960">
    <property type="entry name" value="Robl_LC7"/>
    <property type="match status" value="1"/>
</dbReference>
<accession>A0ABN0JSC4</accession>
<evidence type="ECO:0000313" key="2">
    <source>
        <dbReference type="EMBL" id="ENU28169.1"/>
    </source>
</evidence>
<feature type="domain" description="Roadblock/LAMTOR2" evidence="1">
    <location>
        <begin position="21"/>
        <end position="111"/>
    </location>
</feature>
<protein>
    <recommendedName>
        <fullName evidence="1">Roadblock/LAMTOR2 domain-containing protein</fullName>
    </recommendedName>
</protein>
<sequence length="140" mass="15171">MFKIPDTQQRTAPKELIQLAKNHANDILTSIRGINYVMLCSTDGLELAAVHKKSNYNSTKLAAVSSSILAMISAFLNEINLTGCQSITFDAENGKAILTPIPAPHHPMILVTLSNKDVLLGQLLYSLKQVSNALIHADST</sequence>
<dbReference type="EMBL" id="APOJ01000015">
    <property type="protein sequence ID" value="ENU28169.1"/>
    <property type="molecule type" value="Genomic_DNA"/>
</dbReference>
<gene>
    <name evidence="2" type="ORF">F992_00277</name>
</gene>
<comment type="caution">
    <text evidence="2">The sequence shown here is derived from an EMBL/GenBank/DDBJ whole genome shotgun (WGS) entry which is preliminary data.</text>
</comment>
<proteinExistence type="predicted"/>
<reference evidence="3" key="1">
    <citation type="submission" date="2013-02" db="EMBL/GenBank/DDBJ databases">
        <title>The Genome Sequence of Acinetobacter sp. NIPH 236.</title>
        <authorList>
            <consortium name="The Broad Institute Genome Sequencing Platform"/>
            <consortium name="The Broad Institute Genome Sequencing Center for Infectious Disease"/>
            <person name="Cerqueira G."/>
            <person name="Feldgarden M."/>
            <person name="Courvalin P."/>
            <person name="Perichon B."/>
            <person name="Grillot-Courvalin C."/>
            <person name="Clermont D."/>
            <person name="Rocha E."/>
            <person name="Yoon E.-J."/>
            <person name="Nemec A."/>
            <person name="Walker B."/>
            <person name="Young S.K."/>
            <person name="Zeng Q."/>
            <person name="Gargeya S."/>
            <person name="Fitzgerald M."/>
            <person name="Haas B."/>
            <person name="Abouelleil A."/>
            <person name="Alvarado L."/>
            <person name="Arachchi H.M."/>
            <person name="Berlin A.M."/>
            <person name="Chapman S.B."/>
            <person name="Dewar J."/>
            <person name="Goldberg J."/>
            <person name="Griggs A."/>
            <person name="Gujja S."/>
            <person name="Hansen M."/>
            <person name="Howarth C."/>
            <person name="Imamovic A."/>
            <person name="Larimer J."/>
            <person name="McCowan C."/>
            <person name="Murphy C."/>
            <person name="Neiman D."/>
            <person name="Pearson M."/>
            <person name="Priest M."/>
            <person name="Roberts A."/>
            <person name="Saif S."/>
            <person name="Shea T."/>
            <person name="Sisk P."/>
            <person name="Sykes S."/>
            <person name="Wortman J."/>
            <person name="Nusbaum C."/>
            <person name="Birren B."/>
        </authorList>
    </citation>
    <scope>NUCLEOTIDE SEQUENCE [LARGE SCALE GENOMIC DNA]</scope>
    <source>
        <strain evidence="3">NIPH 236</strain>
    </source>
</reference>
<organism evidence="2 3">
    <name type="scientific">Acinetobacter modestus</name>
    <dbReference type="NCBI Taxonomy" id="1776740"/>
    <lineage>
        <taxon>Bacteria</taxon>
        <taxon>Pseudomonadati</taxon>
        <taxon>Pseudomonadota</taxon>
        <taxon>Gammaproteobacteria</taxon>
        <taxon>Moraxellales</taxon>
        <taxon>Moraxellaceae</taxon>
        <taxon>Acinetobacter</taxon>
    </lineage>
</organism>
<dbReference type="InterPro" id="IPR004942">
    <property type="entry name" value="Roadblock/LAMTOR2_dom"/>
</dbReference>
<dbReference type="SUPFAM" id="SSF103196">
    <property type="entry name" value="Roadblock/LC7 domain"/>
    <property type="match status" value="1"/>
</dbReference>
<name>A0ABN0JSC4_9GAMM</name>
<reference evidence="2 3" key="2">
    <citation type="journal article" date="2016" name="Int. J. Syst. Evol. Microbiol.">
        <title>Taxonomy of haemolytic and/or proteolytic strains of the genus Acinetobacter with the proposal of Acinetobacter courvalinii sp. nov. (genomic species 14 sensu Bouvet &amp; Jeanjean), Acinetobacter dispersus sp. nov. (genomic species 17), Acinetobacter modestus sp. nov., Acinetobacter proteolyticus sp. nov. and Acinetobacter vivianii sp. nov.</title>
        <authorList>
            <person name="Nemec A."/>
            <person name="Radolfova-Krizova L."/>
            <person name="Maixnerova M."/>
            <person name="Vrestiakova E."/>
            <person name="Jezek P."/>
            <person name="Sedo O."/>
        </authorList>
    </citation>
    <scope>NUCLEOTIDE SEQUENCE [LARGE SCALE GENOMIC DNA]</scope>
    <source>
        <strain evidence="2 3">NIPH 236</strain>
    </source>
</reference>
<dbReference type="Gene3D" id="3.30.450.30">
    <property type="entry name" value="Dynein light chain 2a, cytoplasmic"/>
    <property type="match status" value="1"/>
</dbReference>
<evidence type="ECO:0000313" key="3">
    <source>
        <dbReference type="Proteomes" id="UP000013190"/>
    </source>
</evidence>
<dbReference type="RefSeq" id="WP_004659009.1">
    <property type="nucleotide sequence ID" value="NZ_BMDV01000005.1"/>
</dbReference>
<dbReference type="Proteomes" id="UP000013190">
    <property type="component" value="Unassembled WGS sequence"/>
</dbReference>
<dbReference type="Pfam" id="PF03259">
    <property type="entry name" value="Robl_LC7"/>
    <property type="match status" value="1"/>
</dbReference>
<keyword evidence="3" id="KW-1185">Reference proteome</keyword>
<evidence type="ECO:0000259" key="1">
    <source>
        <dbReference type="SMART" id="SM00960"/>
    </source>
</evidence>
<dbReference type="GeneID" id="92833715"/>